<feature type="region of interest" description="Disordered" evidence="1">
    <location>
        <begin position="1"/>
        <end position="45"/>
    </location>
</feature>
<dbReference type="Proteomes" id="UP000243459">
    <property type="component" value="Chromosome 3"/>
</dbReference>
<dbReference type="AlphaFoldDB" id="A0A5P1FFW0"/>
<protein>
    <submittedName>
        <fullName evidence="2">Uncharacterized protein</fullName>
    </submittedName>
</protein>
<feature type="compositionally biased region" description="Basic and acidic residues" evidence="1">
    <location>
        <begin position="23"/>
        <end position="45"/>
    </location>
</feature>
<name>A0A5P1FFW0_ASPOF</name>
<dbReference type="Gramene" id="ONK75769">
    <property type="protein sequence ID" value="ONK75769"/>
    <property type="gene ID" value="A4U43_C03F20340"/>
</dbReference>
<accession>A0A5P1FFW0</accession>
<gene>
    <name evidence="2" type="ORF">A4U43_C03F20340</name>
</gene>
<evidence type="ECO:0000313" key="2">
    <source>
        <dbReference type="EMBL" id="ONK75769.1"/>
    </source>
</evidence>
<reference evidence="3" key="1">
    <citation type="journal article" date="2017" name="Nat. Commun.">
        <title>The asparagus genome sheds light on the origin and evolution of a young Y chromosome.</title>
        <authorList>
            <person name="Harkess A."/>
            <person name="Zhou J."/>
            <person name="Xu C."/>
            <person name="Bowers J.E."/>
            <person name="Van der Hulst R."/>
            <person name="Ayyampalayam S."/>
            <person name="Mercati F."/>
            <person name="Riccardi P."/>
            <person name="McKain M.R."/>
            <person name="Kakrana A."/>
            <person name="Tang H."/>
            <person name="Ray J."/>
            <person name="Groenendijk J."/>
            <person name="Arikit S."/>
            <person name="Mathioni S.M."/>
            <person name="Nakano M."/>
            <person name="Shan H."/>
            <person name="Telgmann-Rauber A."/>
            <person name="Kanno A."/>
            <person name="Yue Z."/>
            <person name="Chen H."/>
            <person name="Li W."/>
            <person name="Chen Y."/>
            <person name="Xu X."/>
            <person name="Zhang Y."/>
            <person name="Luo S."/>
            <person name="Chen H."/>
            <person name="Gao J."/>
            <person name="Mao Z."/>
            <person name="Pires J.C."/>
            <person name="Luo M."/>
            <person name="Kudrna D."/>
            <person name="Wing R.A."/>
            <person name="Meyers B.C."/>
            <person name="Yi K."/>
            <person name="Kong H."/>
            <person name="Lavrijsen P."/>
            <person name="Sunseri F."/>
            <person name="Falavigna A."/>
            <person name="Ye Y."/>
            <person name="Leebens-Mack J.H."/>
            <person name="Chen G."/>
        </authorList>
    </citation>
    <scope>NUCLEOTIDE SEQUENCE [LARGE SCALE GENOMIC DNA]</scope>
    <source>
        <strain evidence="3">cv. DH0086</strain>
    </source>
</reference>
<proteinExistence type="predicted"/>
<evidence type="ECO:0000256" key="1">
    <source>
        <dbReference type="SAM" id="MobiDB-lite"/>
    </source>
</evidence>
<sequence>MMELPKLEAETDSERSGTGSQLQDKHDQELRSKHDQELRTVKQENEDLKVENEALVELIRETEEIMEVIRKENDLICKENQEMELDLEKFVKIRLKRDAISCDCICCLG</sequence>
<evidence type="ECO:0000313" key="3">
    <source>
        <dbReference type="Proteomes" id="UP000243459"/>
    </source>
</evidence>
<keyword evidence="3" id="KW-1185">Reference proteome</keyword>
<feature type="compositionally biased region" description="Basic and acidic residues" evidence="1">
    <location>
        <begin position="1"/>
        <end position="15"/>
    </location>
</feature>
<organism evidence="2 3">
    <name type="scientific">Asparagus officinalis</name>
    <name type="common">Garden asparagus</name>
    <dbReference type="NCBI Taxonomy" id="4686"/>
    <lineage>
        <taxon>Eukaryota</taxon>
        <taxon>Viridiplantae</taxon>
        <taxon>Streptophyta</taxon>
        <taxon>Embryophyta</taxon>
        <taxon>Tracheophyta</taxon>
        <taxon>Spermatophyta</taxon>
        <taxon>Magnoliopsida</taxon>
        <taxon>Liliopsida</taxon>
        <taxon>Asparagales</taxon>
        <taxon>Asparagaceae</taxon>
        <taxon>Asparagoideae</taxon>
        <taxon>Asparagus</taxon>
    </lineage>
</organism>
<dbReference type="EMBL" id="CM007383">
    <property type="protein sequence ID" value="ONK75769.1"/>
    <property type="molecule type" value="Genomic_DNA"/>
</dbReference>